<comment type="caution">
    <text evidence="1">The sequence shown here is derived from an EMBL/GenBank/DDBJ whole genome shotgun (WGS) entry which is preliminary data.</text>
</comment>
<dbReference type="EMBL" id="BMYO01000002">
    <property type="protein sequence ID" value="GHD57943.1"/>
    <property type="molecule type" value="Genomic_DNA"/>
</dbReference>
<dbReference type="Proteomes" id="UP000604737">
    <property type="component" value="Unassembled WGS sequence"/>
</dbReference>
<gene>
    <name evidence="1" type="ORF">GCM10007350_07000</name>
</gene>
<name>A0ABQ3GW26_9NEIS</name>
<dbReference type="PROSITE" id="PS51257">
    <property type="entry name" value="PROKAR_LIPOPROTEIN"/>
    <property type="match status" value="1"/>
</dbReference>
<evidence type="ECO:0000313" key="2">
    <source>
        <dbReference type="Proteomes" id="UP000604737"/>
    </source>
</evidence>
<accession>A0ABQ3GW26</accession>
<sequence length="192" mass="20570">MKTVLAGLGLALALTGCTQMQQVFSSNEPKKLEAPAGQASVLVTLTWQAPEPDDARVSLVLRGPKGEQVLTAKEGDEVRSPNGPSVPGKRFVLNLTPGRYQLMHVQGSWHTEEGGRERTQPVWLPLGQTFTVAAGEVVYIGNVNVALDFNPSVAISNQAGRDFYDLVMSKTANELSNIQVKLPQAGSLPYGS</sequence>
<protein>
    <recommendedName>
        <fullName evidence="3">Lipoprotein</fullName>
    </recommendedName>
</protein>
<proteinExistence type="predicted"/>
<evidence type="ECO:0000313" key="1">
    <source>
        <dbReference type="EMBL" id="GHD57943.1"/>
    </source>
</evidence>
<evidence type="ECO:0008006" key="3">
    <source>
        <dbReference type="Google" id="ProtNLM"/>
    </source>
</evidence>
<dbReference type="RefSeq" id="WP_189458778.1">
    <property type="nucleotide sequence ID" value="NZ_BMYO01000002.1"/>
</dbReference>
<keyword evidence="2" id="KW-1185">Reference proteome</keyword>
<organism evidence="1 2">
    <name type="scientific">Jeongeupia chitinilytica</name>
    <dbReference type="NCBI Taxonomy" id="1041641"/>
    <lineage>
        <taxon>Bacteria</taxon>
        <taxon>Pseudomonadati</taxon>
        <taxon>Pseudomonadota</taxon>
        <taxon>Betaproteobacteria</taxon>
        <taxon>Neisseriales</taxon>
        <taxon>Chitinibacteraceae</taxon>
        <taxon>Jeongeupia</taxon>
    </lineage>
</organism>
<reference evidence="2" key="1">
    <citation type="journal article" date="2019" name="Int. J. Syst. Evol. Microbiol.">
        <title>The Global Catalogue of Microorganisms (GCM) 10K type strain sequencing project: providing services to taxonomists for standard genome sequencing and annotation.</title>
        <authorList>
            <consortium name="The Broad Institute Genomics Platform"/>
            <consortium name="The Broad Institute Genome Sequencing Center for Infectious Disease"/>
            <person name="Wu L."/>
            <person name="Ma J."/>
        </authorList>
    </citation>
    <scope>NUCLEOTIDE SEQUENCE [LARGE SCALE GENOMIC DNA]</scope>
    <source>
        <strain evidence="2">KCTC 23701</strain>
    </source>
</reference>